<comment type="similarity">
    <text evidence="4 5">Belongs to the universal ribosomal protein uS15 family.</text>
</comment>
<dbReference type="NCBIfam" id="TIGR00952">
    <property type="entry name" value="S15_bact"/>
    <property type="match status" value="1"/>
</dbReference>
<dbReference type="GO" id="GO:0005737">
    <property type="term" value="C:cytoplasm"/>
    <property type="evidence" value="ECO:0007669"/>
    <property type="project" value="UniProtKB-ARBA"/>
</dbReference>
<dbReference type="Gene3D" id="1.10.287.10">
    <property type="entry name" value="S15/NS1, RNA-binding"/>
    <property type="match status" value="1"/>
</dbReference>
<dbReference type="SMART" id="SM01387">
    <property type="entry name" value="Ribosomal_S15"/>
    <property type="match status" value="1"/>
</dbReference>
<proteinExistence type="inferred from homology"/>
<protein>
    <recommendedName>
        <fullName evidence="4">Small ribosomal subunit protein uS15</fullName>
    </recommendedName>
</protein>
<reference evidence="8" key="1">
    <citation type="submission" date="2018-12" db="EMBL/GenBank/DDBJ databases">
        <title>Complete genome sequence of an uncultured bacterium of the candidate phylum Bipolaricaulota.</title>
        <authorList>
            <person name="Kadnikov V.V."/>
            <person name="Mardanov A.V."/>
            <person name="Beletsky A.V."/>
            <person name="Frank Y.A."/>
            <person name="Karnachuk O.V."/>
            <person name="Ravin N.V."/>
        </authorList>
    </citation>
    <scope>NUCLEOTIDE SEQUENCE [LARGE SCALE GENOMIC DNA]</scope>
</reference>
<dbReference type="HAMAP" id="MF_01343_B">
    <property type="entry name" value="Ribosomal_uS15_B"/>
    <property type="match status" value="1"/>
</dbReference>
<comment type="function">
    <text evidence="4">Forms an intersubunit bridge (bridge B4) with the 23S rRNA of the 50S subunit in the ribosome.</text>
</comment>
<evidence type="ECO:0000256" key="1">
    <source>
        <dbReference type="ARBA" id="ARBA00022980"/>
    </source>
</evidence>
<dbReference type="AlphaFoldDB" id="A0A410FW41"/>
<dbReference type="GO" id="GO:0003735">
    <property type="term" value="F:structural constituent of ribosome"/>
    <property type="evidence" value="ECO:0007669"/>
    <property type="project" value="InterPro"/>
</dbReference>
<evidence type="ECO:0000256" key="2">
    <source>
        <dbReference type="ARBA" id="ARBA00023274"/>
    </source>
</evidence>
<dbReference type="EMBL" id="CP034928">
    <property type="protein sequence ID" value="QAA77335.1"/>
    <property type="molecule type" value="Genomic_DNA"/>
</dbReference>
<dbReference type="GO" id="GO:0005840">
    <property type="term" value="C:ribosome"/>
    <property type="evidence" value="ECO:0007669"/>
    <property type="project" value="UniProtKB-KW"/>
</dbReference>
<dbReference type="InterPro" id="IPR009068">
    <property type="entry name" value="uS15_NS1_RNA-bd_sf"/>
</dbReference>
<dbReference type="GO" id="GO:1990904">
    <property type="term" value="C:ribonucleoprotein complex"/>
    <property type="evidence" value="ECO:0007669"/>
    <property type="project" value="UniProtKB-KW"/>
</dbReference>
<dbReference type="Gene3D" id="6.10.250.3130">
    <property type="match status" value="1"/>
</dbReference>
<evidence type="ECO:0000256" key="6">
    <source>
        <dbReference type="RuleBase" id="RU004524"/>
    </source>
</evidence>
<accession>A0A410FW41</accession>
<dbReference type="InterPro" id="IPR005290">
    <property type="entry name" value="Ribosomal_uS15_bac-type"/>
</dbReference>
<dbReference type="GO" id="GO:0019843">
    <property type="term" value="F:rRNA binding"/>
    <property type="evidence" value="ECO:0007669"/>
    <property type="project" value="UniProtKB-UniRule"/>
</dbReference>
<evidence type="ECO:0000313" key="8">
    <source>
        <dbReference type="Proteomes" id="UP000287233"/>
    </source>
</evidence>
<keyword evidence="1 4" id="KW-0689">Ribosomal protein</keyword>
<organism evidence="7 8">
    <name type="scientific">Bipolaricaulis sibiricus</name>
    <dbReference type="NCBI Taxonomy" id="2501609"/>
    <lineage>
        <taxon>Bacteria</taxon>
        <taxon>Candidatus Bipolaricaulota</taxon>
        <taxon>Candidatus Bipolaricaulia</taxon>
        <taxon>Candidatus Bipolaricaulales</taxon>
        <taxon>Candidatus Bipolaricaulaceae</taxon>
        <taxon>Candidatus Bipolaricaulis</taxon>
    </lineage>
</organism>
<gene>
    <name evidence="4" type="primary">rpsO</name>
    <name evidence="7" type="ORF">BIP78_1569</name>
</gene>
<comment type="subunit">
    <text evidence="3 4">Part of the 30S ribosomal subunit. Forms a bridge to the 50S subunit in the 70S ribosome, contacting the 23S rRNA.</text>
</comment>
<keyword evidence="2 4" id="KW-0687">Ribonucleoprotein</keyword>
<dbReference type="PANTHER" id="PTHR23321">
    <property type="entry name" value="RIBOSOMAL PROTEIN S15, BACTERIAL AND ORGANELLAR"/>
    <property type="match status" value="1"/>
</dbReference>
<dbReference type="GO" id="GO:0006412">
    <property type="term" value="P:translation"/>
    <property type="evidence" value="ECO:0007669"/>
    <property type="project" value="UniProtKB-UniRule"/>
</dbReference>
<evidence type="ECO:0000256" key="5">
    <source>
        <dbReference type="RuleBase" id="RU003919"/>
    </source>
</evidence>
<dbReference type="Proteomes" id="UP000287233">
    <property type="component" value="Chromosome"/>
</dbReference>
<keyword evidence="4 6" id="KW-0694">RNA-binding</keyword>
<comment type="function">
    <text evidence="4 6">One of the primary rRNA binding proteins, it binds directly to 16S rRNA where it helps nucleate assembly of the platform of the 30S subunit by binding and bridging several RNA helices of the 16S rRNA.</text>
</comment>
<evidence type="ECO:0000313" key="7">
    <source>
        <dbReference type="EMBL" id="QAA77335.1"/>
    </source>
</evidence>
<dbReference type="Pfam" id="PF00312">
    <property type="entry name" value="Ribosomal_S15"/>
    <property type="match status" value="1"/>
</dbReference>
<dbReference type="FunFam" id="1.10.287.10:FF:000002">
    <property type="entry name" value="30S ribosomal protein S15"/>
    <property type="match status" value="1"/>
</dbReference>
<evidence type="ECO:0000256" key="3">
    <source>
        <dbReference type="ARBA" id="ARBA00064542"/>
    </source>
</evidence>
<dbReference type="KEGG" id="bih:BIP78_1569"/>
<sequence>MALSKQTKQEFIQKYAKNPSDTGSAEVQTALLTARINQLTEHLQTHRKDFHSRRGLHKIVGQRRRLLQYLRRTDPRRYAQLIQELNIRGV</sequence>
<dbReference type="CDD" id="cd00353">
    <property type="entry name" value="Ribosomal_S15p_S13e"/>
    <property type="match status" value="1"/>
</dbReference>
<dbReference type="SUPFAM" id="SSF47060">
    <property type="entry name" value="S15/NS1 RNA-binding domain"/>
    <property type="match status" value="1"/>
</dbReference>
<dbReference type="PROSITE" id="PS00362">
    <property type="entry name" value="RIBOSOMAL_S15"/>
    <property type="match status" value="1"/>
</dbReference>
<keyword evidence="4 6" id="KW-0699">rRNA-binding</keyword>
<evidence type="ECO:0000256" key="4">
    <source>
        <dbReference type="HAMAP-Rule" id="MF_01343"/>
    </source>
</evidence>
<name>A0A410FW41_BIPS1</name>
<dbReference type="PANTHER" id="PTHR23321:SF26">
    <property type="entry name" value="SMALL RIBOSOMAL SUBUNIT PROTEIN US15M"/>
    <property type="match status" value="1"/>
</dbReference>
<dbReference type="InterPro" id="IPR000589">
    <property type="entry name" value="Ribosomal_uS15"/>
</dbReference>